<sequence length="85" mass="9250">MLQVSGVHDVTCHQVQLLRNAGDEVTITVQFLREAPSFLKLPLGKRPGREVRGGPLIGQILVLLLFLVEPQSSISIMELSTSASL</sequence>
<name>A0AAD7R2D8_9TELE</name>
<evidence type="ECO:0000313" key="1">
    <source>
        <dbReference type="EMBL" id="KAJ8358101.1"/>
    </source>
</evidence>
<proteinExistence type="predicted"/>
<evidence type="ECO:0000313" key="2">
    <source>
        <dbReference type="Proteomes" id="UP001221898"/>
    </source>
</evidence>
<reference evidence="1" key="1">
    <citation type="journal article" date="2023" name="Science">
        <title>Genome structures resolve the early diversification of teleost fishes.</title>
        <authorList>
            <person name="Parey E."/>
            <person name="Louis A."/>
            <person name="Montfort J."/>
            <person name="Bouchez O."/>
            <person name="Roques C."/>
            <person name="Iampietro C."/>
            <person name="Lluch J."/>
            <person name="Castinel A."/>
            <person name="Donnadieu C."/>
            <person name="Desvignes T."/>
            <person name="Floi Bucao C."/>
            <person name="Jouanno E."/>
            <person name="Wen M."/>
            <person name="Mejri S."/>
            <person name="Dirks R."/>
            <person name="Jansen H."/>
            <person name="Henkel C."/>
            <person name="Chen W.J."/>
            <person name="Zahm M."/>
            <person name="Cabau C."/>
            <person name="Klopp C."/>
            <person name="Thompson A.W."/>
            <person name="Robinson-Rechavi M."/>
            <person name="Braasch I."/>
            <person name="Lecointre G."/>
            <person name="Bobe J."/>
            <person name="Postlethwait J.H."/>
            <person name="Berthelot C."/>
            <person name="Roest Crollius H."/>
            <person name="Guiguen Y."/>
        </authorList>
    </citation>
    <scope>NUCLEOTIDE SEQUENCE</scope>
    <source>
        <strain evidence="1">NC1722</strain>
    </source>
</reference>
<accession>A0AAD7R2D8</accession>
<protein>
    <submittedName>
        <fullName evidence="1">Uncharacterized protein</fullName>
    </submittedName>
</protein>
<dbReference type="AlphaFoldDB" id="A0AAD7R2D8"/>
<keyword evidence="2" id="KW-1185">Reference proteome</keyword>
<dbReference type="EMBL" id="JAINUG010001173">
    <property type="protein sequence ID" value="KAJ8358101.1"/>
    <property type="molecule type" value="Genomic_DNA"/>
</dbReference>
<dbReference type="Proteomes" id="UP001221898">
    <property type="component" value="Unassembled WGS sequence"/>
</dbReference>
<organism evidence="1 2">
    <name type="scientific">Aldrovandia affinis</name>
    <dbReference type="NCBI Taxonomy" id="143900"/>
    <lineage>
        <taxon>Eukaryota</taxon>
        <taxon>Metazoa</taxon>
        <taxon>Chordata</taxon>
        <taxon>Craniata</taxon>
        <taxon>Vertebrata</taxon>
        <taxon>Euteleostomi</taxon>
        <taxon>Actinopterygii</taxon>
        <taxon>Neopterygii</taxon>
        <taxon>Teleostei</taxon>
        <taxon>Notacanthiformes</taxon>
        <taxon>Halosauridae</taxon>
        <taxon>Aldrovandia</taxon>
    </lineage>
</organism>
<gene>
    <name evidence="1" type="ORF">AAFF_G00034030</name>
</gene>
<comment type="caution">
    <text evidence="1">The sequence shown here is derived from an EMBL/GenBank/DDBJ whole genome shotgun (WGS) entry which is preliminary data.</text>
</comment>